<dbReference type="InterPro" id="IPR008978">
    <property type="entry name" value="HSP20-like_chaperone"/>
</dbReference>
<keyword evidence="6" id="KW-1185">Reference proteome</keyword>
<evidence type="ECO:0000313" key="5">
    <source>
        <dbReference type="EMBL" id="SNZ17369.1"/>
    </source>
</evidence>
<evidence type="ECO:0000256" key="2">
    <source>
        <dbReference type="RuleBase" id="RU003616"/>
    </source>
</evidence>
<protein>
    <submittedName>
        <fullName evidence="5">Molecular chaperone IbpA, HSP20 family</fullName>
    </submittedName>
</protein>
<evidence type="ECO:0000256" key="1">
    <source>
        <dbReference type="PROSITE-ProRule" id="PRU00285"/>
    </source>
</evidence>
<dbReference type="RefSeq" id="WP_097009891.1">
    <property type="nucleotide sequence ID" value="NZ_OBEJ01000005.1"/>
</dbReference>
<name>A0A285P6I1_NATPI</name>
<gene>
    <name evidence="5" type="ORF">SAMN06269185_2999</name>
</gene>
<organism evidence="5 6">
    <name type="scientific">Natronoarchaeum philippinense</name>
    <dbReference type="NCBI Taxonomy" id="558529"/>
    <lineage>
        <taxon>Archaea</taxon>
        <taxon>Methanobacteriati</taxon>
        <taxon>Methanobacteriota</taxon>
        <taxon>Stenosarchaea group</taxon>
        <taxon>Halobacteria</taxon>
        <taxon>Halobacteriales</taxon>
        <taxon>Natronoarchaeaceae</taxon>
    </lineage>
</organism>
<feature type="domain" description="SHSP" evidence="4">
    <location>
        <begin position="22"/>
        <end position="141"/>
    </location>
</feature>
<dbReference type="Pfam" id="PF00011">
    <property type="entry name" value="HSP20"/>
    <property type="match status" value="1"/>
</dbReference>
<dbReference type="Proteomes" id="UP000219453">
    <property type="component" value="Unassembled WGS sequence"/>
</dbReference>
<accession>A0A285P6I1</accession>
<dbReference type="PROSITE" id="PS01031">
    <property type="entry name" value="SHSP"/>
    <property type="match status" value="1"/>
</dbReference>
<dbReference type="InterPro" id="IPR002068">
    <property type="entry name" value="A-crystallin/Hsp20_dom"/>
</dbReference>
<dbReference type="OrthoDB" id="210205at2157"/>
<feature type="region of interest" description="Disordered" evidence="3">
    <location>
        <begin position="122"/>
        <end position="148"/>
    </location>
</feature>
<dbReference type="AlphaFoldDB" id="A0A285P6I1"/>
<evidence type="ECO:0000259" key="4">
    <source>
        <dbReference type="PROSITE" id="PS01031"/>
    </source>
</evidence>
<evidence type="ECO:0000313" key="6">
    <source>
        <dbReference type="Proteomes" id="UP000219453"/>
    </source>
</evidence>
<dbReference type="Gene3D" id="2.60.40.790">
    <property type="match status" value="1"/>
</dbReference>
<reference evidence="5 6" key="1">
    <citation type="submission" date="2017-09" db="EMBL/GenBank/DDBJ databases">
        <authorList>
            <person name="Ehlers B."/>
            <person name="Leendertz F.H."/>
        </authorList>
    </citation>
    <scope>NUCLEOTIDE SEQUENCE [LARGE SCALE GENOMIC DNA]</scope>
    <source>
        <strain evidence="5 6">DSM 27208</strain>
    </source>
</reference>
<dbReference type="CDD" id="cd00298">
    <property type="entry name" value="ACD_sHsps_p23-like"/>
    <property type="match status" value="1"/>
</dbReference>
<feature type="compositionally biased region" description="Acidic residues" evidence="3">
    <location>
        <begin position="134"/>
        <end position="148"/>
    </location>
</feature>
<comment type="similarity">
    <text evidence="1 2">Belongs to the small heat shock protein (HSP20) family.</text>
</comment>
<dbReference type="SUPFAM" id="SSF49764">
    <property type="entry name" value="HSP20-like chaperones"/>
    <property type="match status" value="1"/>
</dbReference>
<sequence>MTLRELGRSVGGSVLRRVGRAAGSVQERRPIPADLLESDDAFLAVFDAAGATSSDVQVRFSRGTVHVRIDRFRDPQDDFEMRFPGRGLSLDGTVDLPADVAVDPDSASATLTDAGALEVLVPKVESSADNSDAGSDDTETTDADAADA</sequence>
<evidence type="ECO:0000256" key="3">
    <source>
        <dbReference type="SAM" id="MobiDB-lite"/>
    </source>
</evidence>
<proteinExistence type="inferred from homology"/>
<dbReference type="EMBL" id="OBEJ01000005">
    <property type="protein sequence ID" value="SNZ17369.1"/>
    <property type="molecule type" value="Genomic_DNA"/>
</dbReference>